<name>A0ACC6RPF0_9BURK</name>
<dbReference type="Proteomes" id="UP001392318">
    <property type="component" value="Unassembled WGS sequence"/>
</dbReference>
<evidence type="ECO:0000313" key="2">
    <source>
        <dbReference type="Proteomes" id="UP001392318"/>
    </source>
</evidence>
<protein>
    <submittedName>
        <fullName evidence="1">Uncharacterized protein</fullName>
    </submittedName>
</protein>
<gene>
    <name evidence="1" type="ORF">VSR83_24480</name>
</gene>
<reference evidence="1" key="1">
    <citation type="submission" date="2024-01" db="EMBL/GenBank/DDBJ databases">
        <title>The diversity of rhizobia nodulating Mimosa spp. in eleven states of Brazil covering several biomes is determined by host plant, location, and edaphic factors.</title>
        <authorList>
            <person name="Rouws L."/>
            <person name="Barauna A."/>
            <person name="Beukes C."/>
            <person name="De Faria S.M."/>
            <person name="Gross E."/>
            <person name="Dos Reis Junior F.B."/>
            <person name="Simon M."/>
            <person name="Maluk M."/>
            <person name="Odee D.W."/>
            <person name="Kenicer G."/>
            <person name="Young J.P.W."/>
            <person name="Reis V.M."/>
            <person name="Zilli J."/>
            <person name="James E.K."/>
        </authorList>
    </citation>
    <scope>NUCLEOTIDE SEQUENCE</scope>
    <source>
        <strain evidence="1">JPY452</strain>
    </source>
</reference>
<keyword evidence="2" id="KW-1185">Reference proteome</keyword>
<evidence type="ECO:0000313" key="1">
    <source>
        <dbReference type="EMBL" id="MEM5403193.1"/>
    </source>
</evidence>
<dbReference type="EMBL" id="JAYMRU010000019">
    <property type="protein sequence ID" value="MEM5403193.1"/>
    <property type="molecule type" value="Genomic_DNA"/>
</dbReference>
<accession>A0ACC6RPF0</accession>
<proteinExistence type="predicted"/>
<comment type="caution">
    <text evidence="1">The sequence shown here is derived from an EMBL/GenBank/DDBJ whole genome shotgun (WGS) entry which is preliminary data.</text>
</comment>
<sequence length="57" mass="6171">MEKAQDTSQRSETTHFDQGAEASPLPLWQYAKESKGPGTKSIPLRVVAIDKAARDGA</sequence>
<organism evidence="1 2">
    <name type="scientific">Paraburkholderia unamae</name>
    <dbReference type="NCBI Taxonomy" id="219649"/>
    <lineage>
        <taxon>Bacteria</taxon>
        <taxon>Pseudomonadati</taxon>
        <taxon>Pseudomonadota</taxon>
        <taxon>Betaproteobacteria</taxon>
        <taxon>Burkholderiales</taxon>
        <taxon>Burkholderiaceae</taxon>
        <taxon>Paraburkholderia</taxon>
    </lineage>
</organism>